<evidence type="ECO:0000256" key="5">
    <source>
        <dbReference type="ARBA" id="ARBA00022786"/>
    </source>
</evidence>
<dbReference type="Gene3D" id="2.120.10.30">
    <property type="entry name" value="TolB, C-terminal domain"/>
    <property type="match status" value="1"/>
</dbReference>
<dbReference type="GO" id="GO:0005654">
    <property type="term" value="C:nucleoplasm"/>
    <property type="evidence" value="ECO:0007669"/>
    <property type="project" value="TreeGrafter"/>
</dbReference>
<dbReference type="Pfam" id="PF13445">
    <property type="entry name" value="zf-RING_UBOX"/>
    <property type="match status" value="1"/>
</dbReference>
<dbReference type="PROSITE" id="PS00518">
    <property type="entry name" value="ZF_RING_1"/>
    <property type="match status" value="1"/>
</dbReference>
<dbReference type="Gene3D" id="3.30.160.60">
    <property type="entry name" value="Classic Zinc Finger"/>
    <property type="match status" value="1"/>
</dbReference>
<sequence length="1023" mass="112352">MYTNGMVEENGGTTVTTSVAPTTTAVSLDLQQNSYIFTVLDDKLESSSSLKEERNVTGNVTNAIGNEMISTRSSSPLLDIGVLPSADGPLCPYCGKQYRKPRVLDCLHSMCEDCIIAQLDGRREGGSQRSKIAHTIDFELESTCELRPTPPGVIRCPTCHQESHVGNDVRFVNHLLLDFVRLHEVDGAGVSKGVRPCRACKSEQLAMAVCKQCASDLCKNCYQAHREMKLFDGHTVLTYAELVQNPLELPREPVMCVLHPQMPYSLLCATCESLICGQCHAEHADIRHHNLVNLDETVANLVRLELKDIAKGAEAKAKTVETACNSVPARQRVLIEQHEVLKTQIEAAFREYSKALDVVKEQMLHKLDKLRDDQETDLNNLNRRVNITTVKIADAVAFTHRIVEKGSAVEVLVSRKKIRQQLTALTRSVPDMSSTVELTFCKTPYNEFHNQLSGIVGDITTRLVPDVEKTDLISSLFSDSNYIKQSNAVRVYPLANSPTQTSASGSLCTTPAPVARGPGAIGMERRNKPNPASANSSVADFADGWPPSSIPPEPNSPSPTVDFQSKKNSLDNNGTSSSYYNWPPSSIPQQETRINASSTLPLAHNPISGLIPVKQLPITTNNFLMPRGVNSWMSQTAALSAAPQLPHSAFPLSAVTRQRLEPLLDPSSTRLITQLDTPPLASLQSAFGQTIPALGRQSQLTSPLEGIRPVGTTGIMGEHHYMPIGMPPTTRLSKNNANASDLSLRCSVGGVGSNPGQFGSPHGFCLGHNEEILITDTNNHRVQIFSKKGEFIMHFGVSGSEDGHLFYPKKVVAFRSRMGEGGYLVVDKGESKARLQLFSKRGDFIRRLQTPYLDYVAALTVNDASHIVVFSSSVMMFILDIDLEPLILRWNDCTKAIGEPSDVAVFRDRYYVTDYKNHCVVALNNEGEVLCRFGSFETTPYPIGVDVSTNGDVLVADSHGNHFHIYCCTIEGQRLQEFECSQMKVSRCVGLRLTSEGYLISISKHNHTLLIFSTVFVNPPLPL</sequence>
<accession>A0A0N5CYM5</accession>
<dbReference type="GO" id="GO:0061630">
    <property type="term" value="F:ubiquitin protein ligase activity"/>
    <property type="evidence" value="ECO:0007669"/>
    <property type="project" value="TreeGrafter"/>
</dbReference>
<gene>
    <name evidence="11" type="ORF">TCLT_LOCUS5543</name>
</gene>
<keyword evidence="3" id="KW-0677">Repeat</keyword>
<organism evidence="13">
    <name type="scientific">Thelazia callipaeda</name>
    <name type="common">Oriental eyeworm</name>
    <name type="synonym">Parasitic nematode</name>
    <dbReference type="NCBI Taxonomy" id="103827"/>
    <lineage>
        <taxon>Eukaryota</taxon>
        <taxon>Metazoa</taxon>
        <taxon>Ecdysozoa</taxon>
        <taxon>Nematoda</taxon>
        <taxon>Chromadorea</taxon>
        <taxon>Rhabditida</taxon>
        <taxon>Spirurina</taxon>
        <taxon>Spiruromorpha</taxon>
        <taxon>Thelazioidea</taxon>
        <taxon>Thelaziidae</taxon>
        <taxon>Thelazia</taxon>
    </lineage>
</organism>
<keyword evidence="2" id="KW-0479">Metal-binding</keyword>
<dbReference type="PANTHER" id="PTHR25462:SF296">
    <property type="entry name" value="MEIOTIC P26, ISOFORM F"/>
    <property type="match status" value="1"/>
</dbReference>
<dbReference type="OrthoDB" id="342730at2759"/>
<evidence type="ECO:0000256" key="2">
    <source>
        <dbReference type="ARBA" id="ARBA00022723"/>
    </source>
</evidence>
<keyword evidence="4 7" id="KW-0863">Zinc-finger</keyword>
<dbReference type="PANTHER" id="PTHR25462">
    <property type="entry name" value="BONUS, ISOFORM C-RELATED"/>
    <property type="match status" value="1"/>
</dbReference>
<dbReference type="InterPro" id="IPR001841">
    <property type="entry name" value="Znf_RING"/>
</dbReference>
<dbReference type="InterPro" id="IPR000315">
    <property type="entry name" value="Znf_B-box"/>
</dbReference>
<dbReference type="InterPro" id="IPR001258">
    <property type="entry name" value="NHL_repeat"/>
</dbReference>
<keyword evidence="1" id="KW-0597">Phosphoprotein</keyword>
<evidence type="ECO:0000256" key="6">
    <source>
        <dbReference type="ARBA" id="ARBA00022833"/>
    </source>
</evidence>
<dbReference type="Gene3D" id="3.30.40.10">
    <property type="entry name" value="Zinc/RING finger domain, C3HC4 (zinc finger)"/>
    <property type="match status" value="1"/>
</dbReference>
<evidence type="ECO:0000256" key="3">
    <source>
        <dbReference type="ARBA" id="ARBA00022737"/>
    </source>
</evidence>
<dbReference type="Pfam" id="PF00643">
    <property type="entry name" value="zf-B_box"/>
    <property type="match status" value="1"/>
</dbReference>
<keyword evidence="6" id="KW-0862">Zinc</keyword>
<keyword evidence="5" id="KW-0833">Ubl conjugation pathway</keyword>
<dbReference type="SUPFAM" id="SSF57845">
    <property type="entry name" value="B-box zinc-binding domain"/>
    <property type="match status" value="1"/>
</dbReference>
<dbReference type="AlphaFoldDB" id="A0A0N5CYM5"/>
<reference evidence="11 12" key="2">
    <citation type="submission" date="2018-11" db="EMBL/GenBank/DDBJ databases">
        <authorList>
            <consortium name="Pathogen Informatics"/>
        </authorList>
    </citation>
    <scope>NUCLEOTIDE SEQUENCE [LARGE SCALE GENOMIC DNA]</scope>
</reference>
<dbReference type="InterPro" id="IPR047153">
    <property type="entry name" value="TRIM45/56/19-like"/>
</dbReference>
<dbReference type="InterPro" id="IPR013083">
    <property type="entry name" value="Znf_RING/FYVE/PHD"/>
</dbReference>
<dbReference type="InterPro" id="IPR011042">
    <property type="entry name" value="6-blade_b-propeller_TolB-like"/>
</dbReference>
<dbReference type="SMART" id="SM00502">
    <property type="entry name" value="BBC"/>
    <property type="match status" value="1"/>
</dbReference>
<dbReference type="OMA" id="PICNECL"/>
<evidence type="ECO:0000256" key="9">
    <source>
        <dbReference type="SAM" id="MobiDB-lite"/>
    </source>
</evidence>
<feature type="domain" description="B box-type" evidence="10">
    <location>
        <begin position="192"/>
        <end position="239"/>
    </location>
</feature>
<dbReference type="GO" id="GO:0008270">
    <property type="term" value="F:zinc ion binding"/>
    <property type="evidence" value="ECO:0007669"/>
    <property type="project" value="UniProtKB-KW"/>
</dbReference>
<dbReference type="SMART" id="SM00336">
    <property type="entry name" value="BBOX"/>
    <property type="match status" value="2"/>
</dbReference>
<dbReference type="SUPFAM" id="SSF57850">
    <property type="entry name" value="RING/U-box"/>
    <property type="match status" value="1"/>
</dbReference>
<feature type="compositionally biased region" description="Polar residues" evidence="9">
    <location>
        <begin position="570"/>
        <end position="586"/>
    </location>
</feature>
<dbReference type="Proteomes" id="UP000276776">
    <property type="component" value="Unassembled WGS sequence"/>
</dbReference>
<keyword evidence="12" id="KW-1185">Reference proteome</keyword>
<reference evidence="13" key="1">
    <citation type="submission" date="2017-02" db="UniProtKB">
        <authorList>
            <consortium name="WormBaseParasite"/>
        </authorList>
    </citation>
    <scope>IDENTIFICATION</scope>
</reference>
<evidence type="ECO:0000256" key="1">
    <source>
        <dbReference type="ARBA" id="ARBA00022553"/>
    </source>
</evidence>
<dbReference type="EMBL" id="UYYF01004346">
    <property type="protein sequence ID" value="VDN02801.1"/>
    <property type="molecule type" value="Genomic_DNA"/>
</dbReference>
<feature type="compositionally biased region" description="Pro residues" evidence="9">
    <location>
        <begin position="548"/>
        <end position="557"/>
    </location>
</feature>
<feature type="domain" description="B box-type" evidence="10">
    <location>
        <begin position="251"/>
        <end position="294"/>
    </location>
</feature>
<evidence type="ECO:0000259" key="10">
    <source>
        <dbReference type="PROSITE" id="PS50119"/>
    </source>
</evidence>
<dbReference type="STRING" id="103827.A0A0N5CYM5"/>
<feature type="repeat" description="NHL" evidence="8">
    <location>
        <begin position="745"/>
        <end position="788"/>
    </location>
</feature>
<dbReference type="InterPro" id="IPR003649">
    <property type="entry name" value="Bbox_C"/>
</dbReference>
<evidence type="ECO:0000313" key="11">
    <source>
        <dbReference type="EMBL" id="VDN02801.1"/>
    </source>
</evidence>
<name>A0A0N5CYM5_THECL</name>
<dbReference type="InterPro" id="IPR017907">
    <property type="entry name" value="Znf_RING_CS"/>
</dbReference>
<evidence type="ECO:0000256" key="4">
    <source>
        <dbReference type="ARBA" id="ARBA00022771"/>
    </source>
</evidence>
<dbReference type="SUPFAM" id="SSF101898">
    <property type="entry name" value="NHL repeat"/>
    <property type="match status" value="1"/>
</dbReference>
<dbReference type="PROSITE" id="PS51125">
    <property type="entry name" value="NHL"/>
    <property type="match status" value="1"/>
</dbReference>
<evidence type="ECO:0000256" key="7">
    <source>
        <dbReference type="PROSITE-ProRule" id="PRU00024"/>
    </source>
</evidence>
<feature type="region of interest" description="Disordered" evidence="9">
    <location>
        <begin position="498"/>
        <end position="586"/>
    </location>
</feature>
<evidence type="ECO:0000313" key="13">
    <source>
        <dbReference type="WBParaSite" id="TCLT_0000555401-mRNA-1"/>
    </source>
</evidence>
<evidence type="ECO:0000256" key="8">
    <source>
        <dbReference type="PROSITE-ProRule" id="PRU00504"/>
    </source>
</evidence>
<dbReference type="PROSITE" id="PS50119">
    <property type="entry name" value="ZF_BBOX"/>
    <property type="match status" value="2"/>
</dbReference>
<protein>
    <submittedName>
        <fullName evidence="13">B box-type domain-containing protein</fullName>
    </submittedName>
</protein>
<dbReference type="CDD" id="cd14959">
    <property type="entry name" value="NHL_brat_like"/>
    <property type="match status" value="1"/>
</dbReference>
<dbReference type="InterPro" id="IPR027370">
    <property type="entry name" value="Znf-RING_euk"/>
</dbReference>
<dbReference type="SMART" id="SM00184">
    <property type="entry name" value="RING"/>
    <property type="match status" value="2"/>
</dbReference>
<evidence type="ECO:0000313" key="12">
    <source>
        <dbReference type="Proteomes" id="UP000276776"/>
    </source>
</evidence>
<feature type="compositionally biased region" description="Polar residues" evidence="9">
    <location>
        <begin position="498"/>
        <end position="509"/>
    </location>
</feature>
<dbReference type="WBParaSite" id="TCLT_0000555401-mRNA-1">
    <property type="protein sequence ID" value="TCLT_0000555401-mRNA-1"/>
    <property type="gene ID" value="TCLT_0000555401"/>
</dbReference>
<dbReference type="Pfam" id="PF01436">
    <property type="entry name" value="NHL"/>
    <property type="match status" value="2"/>
</dbReference>
<proteinExistence type="predicted"/>